<name>A0A3S2U2A4_9BURK</name>
<dbReference type="AlphaFoldDB" id="A0A3S2U2A4"/>
<sequence>MATKPAFDADALITQFETASAAGSAKLRQAVTDATLQALQGRELSLKNIRAVLGTVTQAANTGLAKNPAMSEAMIDQAVAGMDEALLKAVDAHRVALEKLAAQGADLREKHLKKALSDLEKMEDTLLETVKKGASGAMAAGNPMADAWNQVLEKMNAGGTLSGAKAASTVEDMMAQMQTAMRDSRAASLRAATALAESYTAMVSGVLIGMADAMRAPAAKKAAKK</sequence>
<dbReference type="EMBL" id="SACT01000004">
    <property type="protein sequence ID" value="RVT50859.1"/>
    <property type="molecule type" value="Genomic_DNA"/>
</dbReference>
<gene>
    <name evidence="1" type="ORF">ENE75_13695</name>
</gene>
<evidence type="ECO:0000313" key="1">
    <source>
        <dbReference type="EMBL" id="RVT50859.1"/>
    </source>
</evidence>
<reference evidence="1 2" key="1">
    <citation type="submission" date="2019-01" db="EMBL/GenBank/DDBJ databases">
        <authorList>
            <person name="Chen W.-M."/>
        </authorList>
    </citation>
    <scope>NUCLEOTIDE SEQUENCE [LARGE SCALE GENOMIC DNA]</scope>
    <source>
        <strain evidence="1 2">ICH-3</strain>
    </source>
</reference>
<proteinExistence type="predicted"/>
<organism evidence="1 2">
    <name type="scientific">Rubrivivax albus</name>
    <dbReference type="NCBI Taxonomy" id="2499835"/>
    <lineage>
        <taxon>Bacteria</taxon>
        <taxon>Pseudomonadati</taxon>
        <taxon>Pseudomonadota</taxon>
        <taxon>Betaproteobacteria</taxon>
        <taxon>Burkholderiales</taxon>
        <taxon>Sphaerotilaceae</taxon>
        <taxon>Rubrivivax</taxon>
    </lineage>
</organism>
<dbReference type="Proteomes" id="UP000288178">
    <property type="component" value="Unassembled WGS sequence"/>
</dbReference>
<accession>A0A3S2U2A4</accession>
<dbReference type="Pfam" id="PF20572">
    <property type="entry name" value="DUF6781"/>
    <property type="match status" value="1"/>
</dbReference>
<dbReference type="InterPro" id="IPR046708">
    <property type="entry name" value="DUF6781"/>
</dbReference>
<keyword evidence="2" id="KW-1185">Reference proteome</keyword>
<protein>
    <submittedName>
        <fullName evidence="1">Uncharacterized protein</fullName>
    </submittedName>
</protein>
<dbReference type="RefSeq" id="WP_128198885.1">
    <property type="nucleotide sequence ID" value="NZ_SACT01000004.1"/>
</dbReference>
<dbReference type="OrthoDB" id="9128579at2"/>
<evidence type="ECO:0000313" key="2">
    <source>
        <dbReference type="Proteomes" id="UP000288178"/>
    </source>
</evidence>
<comment type="caution">
    <text evidence="1">The sequence shown here is derived from an EMBL/GenBank/DDBJ whole genome shotgun (WGS) entry which is preliminary data.</text>
</comment>